<dbReference type="Proteomes" id="UP000626092">
    <property type="component" value="Unassembled WGS sequence"/>
</dbReference>
<feature type="chain" id="PRO_5032815817" evidence="1">
    <location>
        <begin position="23"/>
        <end position="178"/>
    </location>
</feature>
<dbReference type="PANTHER" id="PTHR34458">
    <property type="entry name" value="POLLEN OLE E 1 ALLERGEN AND EXTENSIN FAMILY PROTEIN-RELATED"/>
    <property type="match status" value="1"/>
</dbReference>
<dbReference type="InterPro" id="IPR040404">
    <property type="entry name" value="Phylloplanin-like"/>
</dbReference>
<name>A0A834LV41_RHOSS</name>
<evidence type="ECO:0000256" key="1">
    <source>
        <dbReference type="SAM" id="SignalP"/>
    </source>
</evidence>
<sequence>MAYTSTFLLALMVVATASVAHCVVIDGIDVAQISLTGIVTCAVTGNPLGTGVAGVTVSLSCNGGQTTIAQALSDPTGAVTIVLSTVDSAVFDQSLCFVTATLPVGTCTVSPPTGNVKSLLTLVNILDVKFRVEDRSIISSGTDRNPLVTVYPLVAGRRSVPIHSCPVDSVAIVVYLLI</sequence>
<comment type="caution">
    <text evidence="2">The sequence shown here is derived from an EMBL/GenBank/DDBJ whole genome shotgun (WGS) entry which is preliminary data.</text>
</comment>
<dbReference type="OrthoDB" id="1104689at2759"/>
<gene>
    <name evidence="2" type="ORF">RHSIM_Rhsim03G0040600</name>
</gene>
<keyword evidence="1" id="KW-0732">Signal</keyword>
<protein>
    <submittedName>
        <fullName evidence="2">Uncharacterized protein</fullName>
    </submittedName>
</protein>
<evidence type="ECO:0000313" key="2">
    <source>
        <dbReference type="EMBL" id="KAF7148048.1"/>
    </source>
</evidence>
<organism evidence="2 3">
    <name type="scientific">Rhododendron simsii</name>
    <name type="common">Sims's rhododendron</name>
    <dbReference type="NCBI Taxonomy" id="118357"/>
    <lineage>
        <taxon>Eukaryota</taxon>
        <taxon>Viridiplantae</taxon>
        <taxon>Streptophyta</taxon>
        <taxon>Embryophyta</taxon>
        <taxon>Tracheophyta</taxon>
        <taxon>Spermatophyta</taxon>
        <taxon>Magnoliopsida</taxon>
        <taxon>eudicotyledons</taxon>
        <taxon>Gunneridae</taxon>
        <taxon>Pentapetalae</taxon>
        <taxon>asterids</taxon>
        <taxon>Ericales</taxon>
        <taxon>Ericaceae</taxon>
        <taxon>Ericoideae</taxon>
        <taxon>Rhodoreae</taxon>
        <taxon>Rhododendron</taxon>
    </lineage>
</organism>
<reference evidence="2" key="1">
    <citation type="submission" date="2019-11" db="EMBL/GenBank/DDBJ databases">
        <authorList>
            <person name="Liu Y."/>
            <person name="Hou J."/>
            <person name="Li T.-Q."/>
            <person name="Guan C.-H."/>
            <person name="Wu X."/>
            <person name="Wu H.-Z."/>
            <person name="Ling F."/>
            <person name="Zhang R."/>
            <person name="Shi X.-G."/>
            <person name="Ren J.-P."/>
            <person name="Chen E.-F."/>
            <person name="Sun J.-M."/>
        </authorList>
    </citation>
    <scope>NUCLEOTIDE SEQUENCE</scope>
    <source>
        <strain evidence="2">Adult_tree_wgs_1</strain>
        <tissue evidence="2">Leaves</tissue>
    </source>
</reference>
<evidence type="ECO:0000313" key="3">
    <source>
        <dbReference type="Proteomes" id="UP000626092"/>
    </source>
</evidence>
<feature type="signal peptide" evidence="1">
    <location>
        <begin position="1"/>
        <end position="22"/>
    </location>
</feature>
<accession>A0A834LV41</accession>
<dbReference type="EMBL" id="WJXA01000003">
    <property type="protein sequence ID" value="KAF7148048.1"/>
    <property type="molecule type" value="Genomic_DNA"/>
</dbReference>
<keyword evidence="3" id="KW-1185">Reference proteome</keyword>
<proteinExistence type="predicted"/>
<dbReference type="PANTHER" id="PTHR34458:SF11">
    <property type="entry name" value="MD-2-RELATED LIPID-RECOGNITION DOMAIN-CONTAINING PROTEIN"/>
    <property type="match status" value="1"/>
</dbReference>
<dbReference type="AlphaFoldDB" id="A0A834LV41"/>